<organism evidence="1 2">
    <name type="scientific">Segatella copri</name>
    <dbReference type="NCBI Taxonomy" id="165179"/>
    <lineage>
        <taxon>Bacteria</taxon>
        <taxon>Pseudomonadati</taxon>
        <taxon>Bacteroidota</taxon>
        <taxon>Bacteroidia</taxon>
        <taxon>Bacteroidales</taxon>
        <taxon>Prevotellaceae</taxon>
        <taxon>Segatella</taxon>
    </lineage>
</organism>
<dbReference type="EMBL" id="VZBQ01000054">
    <property type="protein sequence ID" value="MQN89274.1"/>
    <property type="molecule type" value="Genomic_DNA"/>
</dbReference>
<accession>A0A646HNG2</accession>
<reference evidence="2" key="1">
    <citation type="submission" date="2019-09" db="EMBL/GenBank/DDBJ databases">
        <title>Distinct polysaccharide growth profiles of human intestinal Prevotella copri isolates.</title>
        <authorList>
            <person name="Fehlner-Peach H."/>
            <person name="Magnabosco C."/>
            <person name="Raghavan V."/>
            <person name="Scher J.U."/>
            <person name="Tett A."/>
            <person name="Cox L.M."/>
            <person name="Gottsegen C."/>
            <person name="Watters A."/>
            <person name="Wiltshire- Gordon J.D."/>
            <person name="Segata N."/>
            <person name="Bonneau R."/>
            <person name="Littman D.R."/>
        </authorList>
    </citation>
    <scope>NUCLEOTIDE SEQUENCE [LARGE SCALE GENOMIC DNA]</scope>
    <source>
        <strain evidence="2">iP54</strain>
    </source>
</reference>
<proteinExistence type="predicted"/>
<name>A0A646HNG2_9BACT</name>
<protein>
    <submittedName>
        <fullName evidence="1">Uncharacterized protein</fullName>
    </submittedName>
</protein>
<comment type="caution">
    <text evidence="1">The sequence shown here is derived from an EMBL/GenBank/DDBJ whole genome shotgun (WGS) entry which is preliminary data.</text>
</comment>
<dbReference type="AlphaFoldDB" id="A0A646HNG2"/>
<sequence>MHQPSKKNNQRMNNIFRIKKEERLFALITLIVIIAFNVLMITYHFDDFGKPKAGFWTLFTKNFQISGFDPYTYLTLSKWKVYYTEYRHPMLPFFLYPFSLLNGWLIELTSRNWATTIVAVMMTFFSTYSTLFFRRIFREVMQLKAIDSNVLTAMLFSFAYVLLVTFVDDHFGMSLFFLSMTLYLAGKQQQEHRSMPWWQTALLFFFTAGITLSNGAKNFLAALFTNGKKLFRPKYLALGIILPTLLIGAAGIYQNKAFIIPNRLEGERLVVQKAAKDSTFRAKMEQKQKHDKAIAGKNIQKRGMLSWADMSISRSESLVENVFGESLILHREHLLEDIHSHRPIFVKYQTPVPYIIEGIIVILLCMGFWMGRRSAFLWLTASWVACDAFIHLVMGFGLNEVYIMAAHWAFIIPICIGYIIRNCKEKYLPYLRGTLAVITIFLFFYNSTLIFQYLTR</sequence>
<dbReference type="Pfam" id="PF19558">
    <property type="entry name" value="DUF6080"/>
    <property type="match status" value="1"/>
</dbReference>
<evidence type="ECO:0000313" key="2">
    <source>
        <dbReference type="Proteomes" id="UP000420635"/>
    </source>
</evidence>
<dbReference type="Proteomes" id="UP000420635">
    <property type="component" value="Unassembled WGS sequence"/>
</dbReference>
<evidence type="ECO:0000313" key="1">
    <source>
        <dbReference type="EMBL" id="MQN89274.1"/>
    </source>
</evidence>
<gene>
    <name evidence="1" type="ORF">F7D59_05245</name>
</gene>
<dbReference type="InterPro" id="IPR045726">
    <property type="entry name" value="DUF6080"/>
</dbReference>